<evidence type="ECO:0000256" key="3">
    <source>
        <dbReference type="ARBA" id="ARBA00022553"/>
    </source>
</evidence>
<reference evidence="5 6" key="1">
    <citation type="submission" date="2024-08" db="EMBL/GenBank/DDBJ databases">
        <authorList>
            <person name="Ishaq N."/>
        </authorList>
    </citation>
    <scope>NUCLEOTIDE SEQUENCE [LARGE SCALE GENOMIC DNA]</scope>
    <source>
        <strain evidence="5 6">DSM 18651</strain>
    </source>
</reference>
<dbReference type="PROSITE" id="PS50109">
    <property type="entry name" value="HIS_KIN"/>
    <property type="match status" value="1"/>
</dbReference>
<dbReference type="InterPro" id="IPR003594">
    <property type="entry name" value="HATPase_dom"/>
</dbReference>
<dbReference type="CDD" id="cd00075">
    <property type="entry name" value="HATPase"/>
    <property type="match status" value="1"/>
</dbReference>
<keyword evidence="3" id="KW-0597">Phosphoprotein</keyword>
<evidence type="ECO:0000256" key="1">
    <source>
        <dbReference type="ARBA" id="ARBA00000085"/>
    </source>
</evidence>
<dbReference type="PANTHER" id="PTHR43547">
    <property type="entry name" value="TWO-COMPONENT HISTIDINE KINASE"/>
    <property type="match status" value="1"/>
</dbReference>
<keyword evidence="5" id="KW-0808">Transferase</keyword>
<keyword evidence="6" id="KW-1185">Reference proteome</keyword>
<accession>A0ABV4P617</accession>
<dbReference type="Pfam" id="PF02518">
    <property type="entry name" value="HATPase_c"/>
    <property type="match status" value="1"/>
</dbReference>
<sequence length="150" mass="17112">MLTDVIAEIHCNYQERAQAAHMKMPLEITDRRKALVDVSRLRQILEKLLDNGFKYAAEEGYLGICVLSEDEWTFIQVTDRGPGLNQEQQDNIFESFYRQEPARSDKKSLGLGLAFSRQLAELMSGSLTVSSEIGQGCTFTLRFREQMQNS</sequence>
<feature type="domain" description="Histidine kinase" evidence="4">
    <location>
        <begin position="1"/>
        <end position="147"/>
    </location>
</feature>
<organism evidence="5 6">
    <name type="scientific">Microbulbifer epialgicus</name>
    <dbReference type="NCBI Taxonomy" id="393907"/>
    <lineage>
        <taxon>Bacteria</taxon>
        <taxon>Pseudomonadati</taxon>
        <taxon>Pseudomonadota</taxon>
        <taxon>Gammaproteobacteria</taxon>
        <taxon>Cellvibrionales</taxon>
        <taxon>Microbulbiferaceae</taxon>
        <taxon>Microbulbifer</taxon>
    </lineage>
</organism>
<dbReference type="Proteomes" id="UP001569428">
    <property type="component" value="Unassembled WGS sequence"/>
</dbReference>
<dbReference type="RefSeq" id="WP_371841595.1">
    <property type="nucleotide sequence ID" value="NZ_JBGMEK010000137.1"/>
</dbReference>
<comment type="caution">
    <text evidence="5">The sequence shown here is derived from an EMBL/GenBank/DDBJ whole genome shotgun (WGS) entry which is preliminary data.</text>
</comment>
<gene>
    <name evidence="5" type="ORF">ACCI49_23110</name>
</gene>
<dbReference type="InterPro" id="IPR036890">
    <property type="entry name" value="HATPase_C_sf"/>
</dbReference>
<dbReference type="PANTHER" id="PTHR43547:SF2">
    <property type="entry name" value="HYBRID SIGNAL TRANSDUCTION HISTIDINE KINASE C"/>
    <property type="match status" value="1"/>
</dbReference>
<dbReference type="EC" id="2.7.13.3" evidence="2"/>
<comment type="catalytic activity">
    <reaction evidence="1">
        <text>ATP + protein L-histidine = ADP + protein N-phospho-L-histidine.</text>
        <dbReference type="EC" id="2.7.13.3"/>
    </reaction>
</comment>
<protein>
    <recommendedName>
        <fullName evidence="2">histidine kinase</fullName>
        <ecNumber evidence="2">2.7.13.3</ecNumber>
    </recommendedName>
</protein>
<name>A0ABV4P617_9GAMM</name>
<evidence type="ECO:0000256" key="2">
    <source>
        <dbReference type="ARBA" id="ARBA00012438"/>
    </source>
</evidence>
<dbReference type="GO" id="GO:0016301">
    <property type="term" value="F:kinase activity"/>
    <property type="evidence" value="ECO:0007669"/>
    <property type="project" value="UniProtKB-KW"/>
</dbReference>
<dbReference type="PRINTS" id="PR00344">
    <property type="entry name" value="BCTRLSENSOR"/>
</dbReference>
<dbReference type="SUPFAM" id="SSF55874">
    <property type="entry name" value="ATPase domain of HSP90 chaperone/DNA topoisomerase II/histidine kinase"/>
    <property type="match status" value="1"/>
</dbReference>
<dbReference type="InterPro" id="IPR005467">
    <property type="entry name" value="His_kinase_dom"/>
</dbReference>
<dbReference type="Gene3D" id="3.30.565.10">
    <property type="entry name" value="Histidine kinase-like ATPase, C-terminal domain"/>
    <property type="match status" value="1"/>
</dbReference>
<evidence type="ECO:0000313" key="6">
    <source>
        <dbReference type="Proteomes" id="UP001569428"/>
    </source>
</evidence>
<dbReference type="InterPro" id="IPR004358">
    <property type="entry name" value="Sig_transdc_His_kin-like_C"/>
</dbReference>
<keyword evidence="5" id="KW-0418">Kinase</keyword>
<dbReference type="EMBL" id="JBGMEK010000137">
    <property type="protein sequence ID" value="MFA0813779.1"/>
    <property type="molecule type" value="Genomic_DNA"/>
</dbReference>
<evidence type="ECO:0000259" key="4">
    <source>
        <dbReference type="PROSITE" id="PS50109"/>
    </source>
</evidence>
<evidence type="ECO:0000313" key="5">
    <source>
        <dbReference type="EMBL" id="MFA0813779.1"/>
    </source>
</evidence>
<proteinExistence type="predicted"/>
<dbReference type="SMART" id="SM00387">
    <property type="entry name" value="HATPase_c"/>
    <property type="match status" value="1"/>
</dbReference>